<dbReference type="PANTHER" id="PTHR10617">
    <property type="entry name" value="ELECTRON TRANSFER FLAVOPROTEIN-UBIQUINONE OXIDOREDUCTASE"/>
    <property type="match status" value="1"/>
</dbReference>
<evidence type="ECO:0000256" key="1">
    <source>
        <dbReference type="ARBA" id="ARBA00001974"/>
    </source>
</evidence>
<evidence type="ECO:0000259" key="13">
    <source>
        <dbReference type="Pfam" id="PF21162"/>
    </source>
</evidence>
<dbReference type="Pfam" id="PF13450">
    <property type="entry name" value="NAD_binding_8"/>
    <property type="match status" value="1"/>
</dbReference>
<dbReference type="PANTHER" id="PTHR10617:SF107">
    <property type="entry name" value="ELECTRON TRANSFER FLAVOPROTEIN-UBIQUINONE OXIDOREDUCTASE, MITOCHONDRIAL"/>
    <property type="match status" value="1"/>
</dbReference>
<dbReference type="Gene3D" id="3.50.50.60">
    <property type="entry name" value="FAD/NAD(P)-binding domain"/>
    <property type="match status" value="1"/>
</dbReference>
<dbReference type="EMBL" id="LO017727">
    <property type="protein sequence ID" value="CRH07540.1"/>
    <property type="molecule type" value="Genomic_DNA"/>
</dbReference>
<keyword evidence="10 11" id="KW-0830">Ubiquinone</keyword>
<dbReference type="InterPro" id="IPR036188">
    <property type="entry name" value="FAD/NAD-bd_sf"/>
</dbReference>
<keyword evidence="7 11" id="KW-0560">Oxidoreductase</keyword>
<dbReference type="Pfam" id="PF05187">
    <property type="entry name" value="Fer4_ETF_QO"/>
    <property type="match status" value="1"/>
</dbReference>
<comment type="function">
    <text evidence="11">Accepts electrons from ETF and reduces ubiquinone.</text>
</comment>
<keyword evidence="5 11" id="KW-0274">FAD</keyword>
<evidence type="ECO:0000256" key="5">
    <source>
        <dbReference type="ARBA" id="ARBA00022827"/>
    </source>
</evidence>
<dbReference type="SUPFAM" id="SSF54862">
    <property type="entry name" value="4Fe-4S ferredoxins"/>
    <property type="match status" value="1"/>
</dbReference>
<accession>A0A1S7LKZ6</accession>
<keyword evidence="2 11" id="KW-0813">Transport</keyword>
<evidence type="ECO:0000259" key="12">
    <source>
        <dbReference type="Pfam" id="PF05187"/>
    </source>
</evidence>
<gene>
    <name evidence="14" type="primary">ETFDH</name>
    <name evidence="14" type="ORF">MAGMO_3403</name>
</gene>
<dbReference type="GO" id="GO:0046872">
    <property type="term" value="F:metal ion binding"/>
    <property type="evidence" value="ECO:0007669"/>
    <property type="project" value="UniProtKB-KW"/>
</dbReference>
<keyword evidence="6 11" id="KW-0249">Electron transport</keyword>
<evidence type="ECO:0000256" key="9">
    <source>
        <dbReference type="ARBA" id="ARBA00023014"/>
    </source>
</evidence>
<dbReference type="Gene3D" id="3.30.70.20">
    <property type="match status" value="1"/>
</dbReference>
<dbReference type="InterPro" id="IPR040156">
    <property type="entry name" value="ETF-QO"/>
</dbReference>
<sequence length="546" mass="59430">MTSESLHYDVVIVGAGPAGLATAIRLLQSAHHQERALSLCILEKASRIGGHQLSGALVESDALDLLFGDEAAPATPPPKLCSVTHATTELMTPSGTVKLPHPGRWSDQAAHIYSLGSLCRWLANHAESLGADIFPGFTASELLFEGNRVCGVRTGDSGRDADGKPGRRFEPGLQIHARATVLAEGCRGYLTQPLIKKLELDQARCPQTYGLGIKELWSVPESDPGVVRHTLGWPLSGQHGGGFLYQLPDNRIALGMVAGLDYRDPAFDPYNALQQWKHHPSIAPLLEGGELLSYGARCVTQGGWSALPRLTFDGGVLVGDSAGFLNPARLKGVRSALYSGILAAEALAPALAQDDLSRSSLHSYQQHWDHSPVAKTLHAERNVRPGFRRAGRWGGMALAALESLQREGSPWTLRWQTEDRHRLKPWPTKAPGPLSAAAAGVDNPLQRVDQALATSGLRYREGQPIHLQLKDEALPQREGARYGFPERLYCPARVYEVHEGEQSGEVIYRRHGGNCLQCKCCDIKDPFENIRWTPPEGGNGPDYRDM</sequence>
<evidence type="ECO:0000256" key="4">
    <source>
        <dbReference type="ARBA" id="ARBA00022723"/>
    </source>
</evidence>
<evidence type="ECO:0000256" key="8">
    <source>
        <dbReference type="ARBA" id="ARBA00023004"/>
    </source>
</evidence>
<protein>
    <recommendedName>
        <fullName evidence="11">Electron transfer flavoprotein-ubiquinone oxidoreductase</fullName>
        <shortName evidence="11">ETF-QO</shortName>
        <ecNumber evidence="11">1.5.5.1</ecNumber>
    </recommendedName>
</protein>
<name>A0A1S7LKZ6_MAGMO</name>
<dbReference type="InterPro" id="IPR049398">
    <property type="entry name" value="ETF-QO/FixC_UQ-bd"/>
</dbReference>
<organism evidence="14">
    <name type="scientific">Magnetococcus massalia (strain MO-1)</name>
    <dbReference type="NCBI Taxonomy" id="451514"/>
    <lineage>
        <taxon>Bacteria</taxon>
        <taxon>Pseudomonadati</taxon>
        <taxon>Pseudomonadota</taxon>
        <taxon>Magnetococcia</taxon>
        <taxon>Magnetococcales</taxon>
        <taxon>Magnetococcaceae</taxon>
        <taxon>Magnetococcus</taxon>
    </lineage>
</organism>
<dbReference type="Gene3D" id="3.30.9.90">
    <property type="match status" value="1"/>
</dbReference>
<comment type="cofactor">
    <cofactor evidence="11">
        <name>[4Fe-4S] cluster</name>
        <dbReference type="ChEBI" id="CHEBI:49883"/>
    </cofactor>
    <text evidence="11">Binds 1 [4Fe-4S] cluster.</text>
</comment>
<feature type="domain" description="ETF-QO/FixC ubiquinone-binding" evidence="13">
    <location>
        <begin position="209"/>
        <end position="299"/>
    </location>
</feature>
<evidence type="ECO:0000256" key="7">
    <source>
        <dbReference type="ARBA" id="ARBA00023002"/>
    </source>
</evidence>
<evidence type="ECO:0000256" key="6">
    <source>
        <dbReference type="ARBA" id="ARBA00022982"/>
    </source>
</evidence>
<evidence type="ECO:0000256" key="2">
    <source>
        <dbReference type="ARBA" id="ARBA00022448"/>
    </source>
</evidence>
<dbReference type="Pfam" id="PF21162">
    <property type="entry name" value="ETFQO_UQ-bd"/>
    <property type="match status" value="1"/>
</dbReference>
<evidence type="ECO:0000256" key="11">
    <source>
        <dbReference type="RuleBase" id="RU366068"/>
    </source>
</evidence>
<dbReference type="AlphaFoldDB" id="A0A1S7LKZ6"/>
<keyword evidence="8 11" id="KW-0408">Iron</keyword>
<keyword evidence="9 11" id="KW-0411">Iron-sulfur</keyword>
<dbReference type="GO" id="GO:0004174">
    <property type="term" value="F:electron-transferring-flavoprotein dehydrogenase activity"/>
    <property type="evidence" value="ECO:0007669"/>
    <property type="project" value="UniProtKB-UniRule"/>
</dbReference>
<keyword evidence="4 11" id="KW-0479">Metal-binding</keyword>
<evidence type="ECO:0000256" key="3">
    <source>
        <dbReference type="ARBA" id="ARBA00022630"/>
    </source>
</evidence>
<feature type="domain" description="ETF-QO/FixX C-terminal" evidence="12">
    <location>
        <begin position="452"/>
        <end position="543"/>
    </location>
</feature>
<comment type="catalytic activity">
    <reaction evidence="11">
        <text>a ubiquinone + reduced [electron-transfer flavoprotein] = a ubiquinol + oxidized [electron-transfer flavoprotein] + H(+)</text>
        <dbReference type="Rhea" id="RHEA:24052"/>
        <dbReference type="Rhea" id="RHEA-COMP:9565"/>
        <dbReference type="Rhea" id="RHEA-COMP:9566"/>
        <dbReference type="Rhea" id="RHEA-COMP:10685"/>
        <dbReference type="Rhea" id="RHEA-COMP:10686"/>
        <dbReference type="ChEBI" id="CHEBI:15378"/>
        <dbReference type="ChEBI" id="CHEBI:16389"/>
        <dbReference type="ChEBI" id="CHEBI:17976"/>
        <dbReference type="ChEBI" id="CHEBI:57692"/>
        <dbReference type="ChEBI" id="CHEBI:58307"/>
        <dbReference type="EC" id="1.5.5.1"/>
    </reaction>
</comment>
<dbReference type="InterPro" id="IPR007859">
    <property type="entry name" value="ETF-QO/FixX_C"/>
</dbReference>
<evidence type="ECO:0000256" key="10">
    <source>
        <dbReference type="ARBA" id="ARBA00023075"/>
    </source>
</evidence>
<dbReference type="GO" id="GO:0051539">
    <property type="term" value="F:4 iron, 4 sulfur cluster binding"/>
    <property type="evidence" value="ECO:0007669"/>
    <property type="project" value="UniProtKB-UniRule"/>
</dbReference>
<dbReference type="SUPFAM" id="SSF51905">
    <property type="entry name" value="FAD/NAD(P)-binding domain"/>
    <property type="match status" value="1"/>
</dbReference>
<comment type="cofactor">
    <cofactor evidence="1 11">
        <name>FAD</name>
        <dbReference type="ChEBI" id="CHEBI:57692"/>
    </cofactor>
</comment>
<evidence type="ECO:0000313" key="14">
    <source>
        <dbReference type="EMBL" id="CRH07540.1"/>
    </source>
</evidence>
<dbReference type="EC" id="1.5.5.1" evidence="11"/>
<reference evidence="14" key="1">
    <citation type="submission" date="2015-04" db="EMBL/GenBank/DDBJ databases">
        <authorList>
            <person name="Syromyatnikov M.Y."/>
            <person name="Popov V.N."/>
        </authorList>
    </citation>
    <scope>NUCLEOTIDE SEQUENCE</scope>
    <source>
        <strain evidence="14">MO-1</strain>
    </source>
</reference>
<keyword evidence="3 11" id="KW-0285">Flavoprotein</keyword>
<dbReference type="SUPFAM" id="SSF54373">
    <property type="entry name" value="FAD-linked reductases, C-terminal domain"/>
    <property type="match status" value="1"/>
</dbReference>
<proteinExistence type="predicted"/>